<keyword evidence="1" id="KW-1133">Transmembrane helix</keyword>
<keyword evidence="1" id="KW-0812">Transmembrane</keyword>
<keyword evidence="3" id="KW-1185">Reference proteome</keyword>
<evidence type="ECO:0000256" key="1">
    <source>
        <dbReference type="SAM" id="Phobius"/>
    </source>
</evidence>
<accession>A0AA52H9H7</accession>
<dbReference type="AlphaFoldDB" id="A0AA52H9H7"/>
<keyword evidence="1" id="KW-0472">Membrane</keyword>
<gene>
    <name evidence="2" type="ORF">QGN29_09020</name>
</gene>
<sequence length="84" mass="9581">MLKYLTIAFLLFMAGLSFWFMYSVWTTFDDVDIGFHGSFALGIGVFFTLLIGFGLMALLFFSARRGHDMSAYDILDKDEDKKEG</sequence>
<evidence type="ECO:0000313" key="2">
    <source>
        <dbReference type="EMBL" id="WND01700.1"/>
    </source>
</evidence>
<dbReference type="Proteomes" id="UP001268683">
    <property type="component" value="Chromosome"/>
</dbReference>
<feature type="transmembrane region" description="Helical" evidence="1">
    <location>
        <begin position="37"/>
        <end position="61"/>
    </location>
</feature>
<protein>
    <submittedName>
        <fullName evidence="2">Uncharacterized protein</fullName>
    </submittedName>
</protein>
<proteinExistence type="predicted"/>
<dbReference type="RefSeq" id="WP_310797529.1">
    <property type="nucleotide sequence ID" value="NZ_CP123872.1"/>
</dbReference>
<name>A0AA52H9H7_9PROT</name>
<evidence type="ECO:0000313" key="3">
    <source>
        <dbReference type="Proteomes" id="UP001268683"/>
    </source>
</evidence>
<reference evidence="2" key="1">
    <citation type="submission" date="2023-04" db="EMBL/GenBank/DDBJ databases">
        <title>Complete genome sequence of Temperatibacter marinus.</title>
        <authorList>
            <person name="Rong J.-C."/>
            <person name="Yi M.-L."/>
            <person name="Zhao Q."/>
        </authorList>
    </citation>
    <scope>NUCLEOTIDE SEQUENCE</scope>
    <source>
        <strain evidence="2">NBRC 110045</strain>
    </source>
</reference>
<organism evidence="2 3">
    <name type="scientific">Temperatibacter marinus</name>
    <dbReference type="NCBI Taxonomy" id="1456591"/>
    <lineage>
        <taxon>Bacteria</taxon>
        <taxon>Pseudomonadati</taxon>
        <taxon>Pseudomonadota</taxon>
        <taxon>Alphaproteobacteria</taxon>
        <taxon>Kordiimonadales</taxon>
        <taxon>Temperatibacteraceae</taxon>
        <taxon>Temperatibacter</taxon>
    </lineage>
</organism>
<dbReference type="EMBL" id="CP123872">
    <property type="protein sequence ID" value="WND01700.1"/>
    <property type="molecule type" value="Genomic_DNA"/>
</dbReference>
<dbReference type="KEGG" id="tmk:QGN29_09020"/>
<feature type="transmembrane region" description="Helical" evidence="1">
    <location>
        <begin position="7"/>
        <end position="25"/>
    </location>
</feature>